<dbReference type="Pfam" id="PF06748">
    <property type="entry name" value="DUF1217"/>
    <property type="match status" value="1"/>
</dbReference>
<dbReference type="Proteomes" id="UP000305654">
    <property type="component" value="Unassembled WGS sequence"/>
</dbReference>
<dbReference type="Gene3D" id="1.10.3700.10">
    <property type="entry name" value="AGR C 984p-like"/>
    <property type="match status" value="2"/>
</dbReference>
<evidence type="ECO:0000313" key="1">
    <source>
        <dbReference type="EMBL" id="TLU72763.1"/>
    </source>
</evidence>
<comment type="caution">
    <text evidence="1">The sequence shown here is derived from an EMBL/GenBank/DDBJ whole genome shotgun (WGS) entry which is preliminary data.</text>
</comment>
<dbReference type="InterPro" id="IPR010626">
    <property type="entry name" value="DUF1217"/>
</dbReference>
<gene>
    <name evidence="1" type="ORF">FE263_12135</name>
</gene>
<dbReference type="EMBL" id="VCDI01000003">
    <property type="protein sequence ID" value="TLU72763.1"/>
    <property type="molecule type" value="Genomic_DNA"/>
</dbReference>
<keyword evidence="2" id="KW-1185">Reference proteome</keyword>
<evidence type="ECO:0000313" key="2">
    <source>
        <dbReference type="Proteomes" id="UP000305654"/>
    </source>
</evidence>
<dbReference type="AlphaFoldDB" id="A0A5R9J7E7"/>
<organism evidence="1 2">
    <name type="scientific">Lichenicoccus roseus</name>
    <dbReference type="NCBI Taxonomy" id="2683649"/>
    <lineage>
        <taxon>Bacteria</taxon>
        <taxon>Pseudomonadati</taxon>
        <taxon>Pseudomonadota</taxon>
        <taxon>Alphaproteobacteria</taxon>
        <taxon>Acetobacterales</taxon>
        <taxon>Acetobacteraceae</taxon>
        <taxon>Lichenicoccus</taxon>
    </lineage>
</organism>
<sequence length="633" mass="62686">MSSSISGMSPVTAYLSIAKNEQATVAAYVKSDPTLSRTVAAFTKDIVSISSSSQILSSQNRQALTVALGAYNLSGSIGETGLLKQLLTQNPSATGSLVRSLGDTDDLNFVQAMAQRPTVSLNFGNPAGSSMNSSGSAASTVSMANLQYASANSALTAAAPAQTWSYLLDDGTATASITAALTAALQATGTTAAPVTGSYSIATDGSIVGTAGAPPVVTAALGDGSPTFSIVLAKNAAGATLRQATIVAVAAPTATTTGTQTLTNQTATGLLSAAIASTGFNTTLSSNGTLDIINPGLNGPLSLSQQTYSTYNTTATADITDTQTIIPLGIAGLRLQAGDVLMSGGSAIGTIASLDKQGNATLAAPSSLSLAAGTQIDVAVGAGITNIGTTFTAGAAAASGAGTLAMGSGASLLQPGQIITDGSAVLGTVRSVDPSGNVTLERGITSAVAAGDTLQALPVLADTETNALSDAANVAGILKNYETTQYEAQQGKQIPGMDSALYFARTIGGITSIPALMADPTLLNVVTTNLGVSDTYDSMPYDEQVSYLTANVKLSTYKTTAGINQASEHFLALTAQANAGSASADGSDTSMLSILYPGSSSSSGTDGILSALYPSNASGGSSGSSDPLLALFS</sequence>
<protein>
    <submittedName>
        <fullName evidence="1">DUF1217 domain-containing protein</fullName>
    </submittedName>
</protein>
<proteinExistence type="predicted"/>
<dbReference type="OrthoDB" id="7824597at2"/>
<dbReference type="RefSeq" id="WP_138326224.1">
    <property type="nucleotide sequence ID" value="NZ_VCDI01000003.1"/>
</dbReference>
<accession>A0A5R9J7E7</accession>
<dbReference type="InterPro" id="IPR023157">
    <property type="entry name" value="AGR-C-984p-like_sf"/>
</dbReference>
<dbReference type="SUPFAM" id="SSF158837">
    <property type="entry name" value="AGR C 984p-like"/>
    <property type="match status" value="1"/>
</dbReference>
<name>A0A5R9J7E7_9PROT</name>
<reference evidence="1 2" key="1">
    <citation type="submission" date="2019-05" db="EMBL/GenBank/DDBJ databases">
        <authorList>
            <person name="Pankratov T."/>
            <person name="Grouzdev D."/>
        </authorList>
    </citation>
    <scope>NUCLEOTIDE SEQUENCE [LARGE SCALE GENOMIC DNA]</scope>
    <source>
        <strain evidence="1 2">KEBCLARHB70R</strain>
    </source>
</reference>